<dbReference type="AlphaFoldDB" id="A0A6J6HCV3"/>
<protein>
    <submittedName>
        <fullName evidence="2">Unannotated protein</fullName>
    </submittedName>
</protein>
<proteinExistence type="predicted"/>
<organism evidence="2">
    <name type="scientific">freshwater metagenome</name>
    <dbReference type="NCBI Taxonomy" id="449393"/>
    <lineage>
        <taxon>unclassified sequences</taxon>
        <taxon>metagenomes</taxon>
        <taxon>ecological metagenomes</taxon>
    </lineage>
</organism>
<reference evidence="2" key="1">
    <citation type="submission" date="2020-05" db="EMBL/GenBank/DDBJ databases">
        <authorList>
            <person name="Chiriac C."/>
            <person name="Salcher M."/>
            <person name="Ghai R."/>
            <person name="Kavagutti S V."/>
        </authorList>
    </citation>
    <scope>NUCLEOTIDE SEQUENCE</scope>
</reference>
<accession>A0A6J6HCV3</accession>
<evidence type="ECO:0000313" key="2">
    <source>
        <dbReference type="EMBL" id="CAB4609729.1"/>
    </source>
</evidence>
<dbReference type="EMBL" id="CAEZUO010000055">
    <property type="protein sequence ID" value="CAB4609729.1"/>
    <property type="molecule type" value="Genomic_DNA"/>
</dbReference>
<gene>
    <name evidence="2" type="ORF">UFOPK1827_01190</name>
</gene>
<sequence>MSGVAGITTQDIASCIGNDIPGCECKCGVEISLQRNASGNASASDIKRHAPVDSDNVGASLGHEAEQFTGPNTEMNPGNVEVGNL</sequence>
<evidence type="ECO:0000256" key="1">
    <source>
        <dbReference type="SAM" id="MobiDB-lite"/>
    </source>
</evidence>
<feature type="region of interest" description="Disordered" evidence="1">
    <location>
        <begin position="66"/>
        <end position="85"/>
    </location>
</feature>
<feature type="region of interest" description="Disordered" evidence="1">
    <location>
        <begin position="38"/>
        <end position="58"/>
    </location>
</feature>
<name>A0A6J6HCV3_9ZZZZ</name>